<dbReference type="Gene3D" id="1.20.1440.100">
    <property type="entry name" value="SG protein - dephosphorylation function"/>
    <property type="match status" value="1"/>
</dbReference>
<evidence type="ECO:0000256" key="1">
    <source>
        <dbReference type="SAM" id="Phobius"/>
    </source>
</evidence>
<dbReference type="EMBL" id="CP039704">
    <property type="protein sequence ID" value="QCI80451.1"/>
    <property type="molecule type" value="Genomic_DNA"/>
</dbReference>
<proteinExistence type="predicted"/>
<dbReference type="Proteomes" id="UP000298714">
    <property type="component" value="Chromosome"/>
</dbReference>
<evidence type="ECO:0000313" key="3">
    <source>
        <dbReference type="Proteomes" id="UP000298714"/>
    </source>
</evidence>
<dbReference type="RefSeq" id="WP_222873349.1">
    <property type="nucleotide sequence ID" value="NZ_CP039704.1"/>
</dbReference>
<organism evidence="2 3">
    <name type="scientific">Hankyongella ginsenosidimutans</name>
    <dbReference type="NCBI Taxonomy" id="1763828"/>
    <lineage>
        <taxon>Bacteria</taxon>
        <taxon>Pseudomonadati</taxon>
        <taxon>Pseudomonadota</taxon>
        <taxon>Alphaproteobacteria</taxon>
        <taxon>Sphingomonadales</taxon>
        <taxon>Sphingomonadaceae</taxon>
        <taxon>Hankyongella</taxon>
    </lineage>
</organism>
<sequence>MAKQAIAIYDLDLTVTRVATFTPFLLYAVVRAPWRALLAPLALPVFVAYGLKLIGRSTLKCALLHLFLGRPRRARLEALAEGFAAQVDDRYIRAEARARIAADRAAGCRLAVATASSGFTCVRWRSVWASTMSSQRKSPMPATDGYNSGRRGKLLCRSQAAPDRGVLPAARGACGAGYPLYSDHASDAPSFEAADQAVVVSPKAGFAQDALQRGWPVETWR</sequence>
<dbReference type="Pfam" id="PF12710">
    <property type="entry name" value="HAD"/>
    <property type="match status" value="1"/>
</dbReference>
<keyword evidence="1" id="KW-1133">Transmembrane helix</keyword>
<dbReference type="Gene3D" id="3.40.50.1000">
    <property type="entry name" value="HAD superfamily/HAD-like"/>
    <property type="match status" value="1"/>
</dbReference>
<dbReference type="InterPro" id="IPR023214">
    <property type="entry name" value="HAD_sf"/>
</dbReference>
<name>A0A4D7C5P9_9SPHN</name>
<evidence type="ECO:0008006" key="4">
    <source>
        <dbReference type="Google" id="ProtNLM"/>
    </source>
</evidence>
<keyword evidence="3" id="KW-1185">Reference proteome</keyword>
<feature type="transmembrane region" description="Helical" evidence="1">
    <location>
        <begin position="32"/>
        <end position="51"/>
    </location>
</feature>
<reference evidence="3" key="1">
    <citation type="submission" date="2019-04" db="EMBL/GenBank/DDBJ databases">
        <title>Complete genome sequence of Sphingomonas sp. W1-2-3.</title>
        <authorList>
            <person name="Im W.T."/>
        </authorList>
    </citation>
    <scope>NUCLEOTIDE SEQUENCE [LARGE SCALE GENOMIC DNA]</scope>
    <source>
        <strain evidence="3">W1-2-3</strain>
    </source>
</reference>
<evidence type="ECO:0000313" key="2">
    <source>
        <dbReference type="EMBL" id="QCI80451.1"/>
    </source>
</evidence>
<gene>
    <name evidence="2" type="ORF">E6W36_15865</name>
</gene>
<accession>A0A4D7C5P9</accession>
<protein>
    <recommendedName>
        <fullName evidence="4">Haloacid dehalogenase-like hydrolase</fullName>
    </recommendedName>
</protein>
<dbReference type="AlphaFoldDB" id="A0A4D7C5P9"/>
<dbReference type="KEGG" id="hgn:E6W36_15865"/>
<keyword evidence="1" id="KW-0812">Transmembrane</keyword>
<keyword evidence="1" id="KW-0472">Membrane</keyword>